<reference evidence="2 3" key="1">
    <citation type="submission" date="2019-04" db="EMBL/GenBank/DDBJ databases">
        <title>Friends and foes A comparative genomics study of 23 Aspergillus species from section Flavi.</title>
        <authorList>
            <consortium name="DOE Joint Genome Institute"/>
            <person name="Kjaerbolling I."/>
            <person name="Vesth T."/>
            <person name="Frisvad J.C."/>
            <person name="Nybo J.L."/>
            <person name="Theobald S."/>
            <person name="Kildgaard S."/>
            <person name="Isbrandt T."/>
            <person name="Kuo A."/>
            <person name="Sato A."/>
            <person name="Lyhne E.K."/>
            <person name="Kogle M.E."/>
            <person name="Wiebenga A."/>
            <person name="Kun R.S."/>
            <person name="Lubbers R.J."/>
            <person name="Makela M.R."/>
            <person name="Barry K."/>
            <person name="Chovatia M."/>
            <person name="Clum A."/>
            <person name="Daum C."/>
            <person name="Haridas S."/>
            <person name="He G."/>
            <person name="LaButti K."/>
            <person name="Lipzen A."/>
            <person name="Mondo S."/>
            <person name="Riley R."/>
            <person name="Salamov A."/>
            <person name="Simmons B.A."/>
            <person name="Magnuson J.K."/>
            <person name="Henrissat B."/>
            <person name="Mortensen U.H."/>
            <person name="Larsen T.O."/>
            <person name="Devries R.P."/>
            <person name="Grigoriev I.V."/>
            <person name="Machida M."/>
            <person name="Baker S.E."/>
            <person name="Andersen M.R."/>
        </authorList>
    </citation>
    <scope>NUCLEOTIDE SEQUENCE [LARGE SCALE GENOMIC DNA]</scope>
    <source>
        <strain evidence="2 3">CBS 117626</strain>
    </source>
</reference>
<keyword evidence="1" id="KW-1133">Transmembrane helix</keyword>
<protein>
    <submittedName>
        <fullName evidence="2">Uncharacterized protein</fullName>
    </submittedName>
</protein>
<name>A0A5N6V3L9_ASPTM</name>
<sequence length="60" mass="6817">MVRSSSDRGLVLPAINRGFGLRVKYLYTSILLFGYFSSPPLLEFVLGLRGNFEYDQDLLT</sequence>
<dbReference type="Proteomes" id="UP000326950">
    <property type="component" value="Unassembled WGS sequence"/>
</dbReference>
<evidence type="ECO:0000256" key="1">
    <source>
        <dbReference type="SAM" id="Phobius"/>
    </source>
</evidence>
<keyword evidence="1" id="KW-0472">Membrane</keyword>
<keyword evidence="3" id="KW-1185">Reference proteome</keyword>
<organism evidence="2 3">
    <name type="scientific">Aspergillus tamarii</name>
    <dbReference type="NCBI Taxonomy" id="41984"/>
    <lineage>
        <taxon>Eukaryota</taxon>
        <taxon>Fungi</taxon>
        <taxon>Dikarya</taxon>
        <taxon>Ascomycota</taxon>
        <taxon>Pezizomycotina</taxon>
        <taxon>Eurotiomycetes</taxon>
        <taxon>Eurotiomycetidae</taxon>
        <taxon>Eurotiales</taxon>
        <taxon>Aspergillaceae</taxon>
        <taxon>Aspergillus</taxon>
        <taxon>Aspergillus subgen. Circumdati</taxon>
    </lineage>
</organism>
<keyword evidence="1" id="KW-0812">Transmembrane</keyword>
<accession>A0A5N6V3L9</accession>
<feature type="transmembrane region" description="Helical" evidence="1">
    <location>
        <begin position="25"/>
        <end position="42"/>
    </location>
</feature>
<gene>
    <name evidence="2" type="ORF">BDV40DRAFT_260434</name>
</gene>
<evidence type="ECO:0000313" key="3">
    <source>
        <dbReference type="Proteomes" id="UP000326950"/>
    </source>
</evidence>
<dbReference type="AlphaFoldDB" id="A0A5N6V3L9"/>
<proteinExistence type="predicted"/>
<evidence type="ECO:0000313" key="2">
    <source>
        <dbReference type="EMBL" id="KAE8164591.1"/>
    </source>
</evidence>
<dbReference type="EMBL" id="ML738607">
    <property type="protein sequence ID" value="KAE8164591.1"/>
    <property type="molecule type" value="Genomic_DNA"/>
</dbReference>